<gene>
    <name evidence="1" type="ORF">FILTAD_01802</name>
</gene>
<dbReference type="Proteomes" id="UP000270468">
    <property type="component" value="Unassembled WGS sequence"/>
</dbReference>
<keyword evidence="2" id="KW-1185">Reference proteome</keyword>
<evidence type="ECO:0000313" key="2">
    <source>
        <dbReference type="Proteomes" id="UP000270468"/>
    </source>
</evidence>
<dbReference type="RefSeq" id="WP_238988204.1">
    <property type="nucleotide sequence ID" value="NZ_UXAV01000041.1"/>
</dbReference>
<evidence type="ECO:0000313" key="1">
    <source>
        <dbReference type="EMBL" id="VDC28185.1"/>
    </source>
</evidence>
<sequence>MSFSMLWISTQDNQSLINVKEVTVNGKKIKGFVSSSTLDEWSKDLGKYESKERALEVLNEIFMKIEENNGISATFAMPKK</sequence>
<protein>
    <submittedName>
        <fullName evidence="1">Uncharacterized protein</fullName>
    </submittedName>
</protein>
<reference evidence="1 2" key="1">
    <citation type="submission" date="2018-11" db="EMBL/GenBank/DDBJ databases">
        <authorList>
            <person name="Criscuolo A."/>
        </authorList>
    </citation>
    <scope>NUCLEOTIDE SEQUENCE [LARGE SCALE GENOMIC DNA]</scope>
    <source>
        <strain evidence="1">ATB-66</strain>
    </source>
</reference>
<organism evidence="1 2">
    <name type="scientific">Filibacter tadaridae</name>
    <dbReference type="NCBI Taxonomy" id="2483811"/>
    <lineage>
        <taxon>Bacteria</taxon>
        <taxon>Bacillati</taxon>
        <taxon>Bacillota</taxon>
        <taxon>Bacilli</taxon>
        <taxon>Bacillales</taxon>
        <taxon>Caryophanaceae</taxon>
        <taxon>Filibacter</taxon>
    </lineage>
</organism>
<dbReference type="AlphaFoldDB" id="A0A3P5XHK2"/>
<accession>A0A3P5XHK2</accession>
<proteinExistence type="predicted"/>
<dbReference type="EMBL" id="UXAV01000041">
    <property type="protein sequence ID" value="VDC28185.1"/>
    <property type="molecule type" value="Genomic_DNA"/>
</dbReference>
<name>A0A3P5XHK2_9BACL</name>